<evidence type="ECO:0008006" key="2">
    <source>
        <dbReference type="Google" id="ProtNLM"/>
    </source>
</evidence>
<evidence type="ECO:0000313" key="1">
    <source>
        <dbReference type="EMBL" id="QJA73655.1"/>
    </source>
</evidence>
<protein>
    <recommendedName>
        <fullName evidence="2">HNH endonuclease</fullName>
    </recommendedName>
</protein>
<proteinExistence type="predicted"/>
<accession>A0A6M3JYH1</accession>
<dbReference type="Pfam" id="PF06147">
    <property type="entry name" value="DUF968"/>
    <property type="match status" value="1"/>
</dbReference>
<gene>
    <name evidence="1" type="ORF">MM415A02284_0011</name>
</gene>
<dbReference type="EMBL" id="MT142042">
    <property type="protein sequence ID" value="QJA73655.1"/>
    <property type="molecule type" value="Genomic_DNA"/>
</dbReference>
<dbReference type="AlphaFoldDB" id="A0A6M3JYH1"/>
<sequence>MIPKQPRETDKVYLDFVRTKKCVCGDSKTTPHHTISRGAWGSDYRTIPLCLKCHITIHQKGMKDFEKKYNFDHLDAIIKLLSEYVQSLNTEGGEGAA</sequence>
<reference evidence="1" key="1">
    <citation type="submission" date="2020-03" db="EMBL/GenBank/DDBJ databases">
        <title>The deep terrestrial virosphere.</title>
        <authorList>
            <person name="Holmfeldt K."/>
            <person name="Nilsson E."/>
            <person name="Simone D."/>
            <person name="Lopez-Fernandez M."/>
            <person name="Wu X."/>
            <person name="de Brujin I."/>
            <person name="Lundin D."/>
            <person name="Andersson A."/>
            <person name="Bertilsson S."/>
            <person name="Dopson M."/>
        </authorList>
    </citation>
    <scope>NUCLEOTIDE SEQUENCE</scope>
    <source>
        <strain evidence="1">MM415A02284</strain>
    </source>
</reference>
<organism evidence="1">
    <name type="scientific">viral metagenome</name>
    <dbReference type="NCBI Taxonomy" id="1070528"/>
    <lineage>
        <taxon>unclassified sequences</taxon>
        <taxon>metagenomes</taxon>
        <taxon>organismal metagenomes</taxon>
    </lineage>
</organism>
<name>A0A6M3JYH1_9ZZZZ</name>
<dbReference type="InterPro" id="IPR010373">
    <property type="entry name" value="DUF968"/>
</dbReference>